<sequence length="557" mass="66310">MHKNFLFNNLEELMNYSNNYKGSDPLVKLPNIIVQNLNNSINLNKCETEAIRFLATDYDKKLAKFPIKYLINIEDKAVKYHFLVMIILYFYSKGINNFIILGRENDYEEYRKMLVNNLSISYLFAYKIQFMGKLIDIKEISDPSLFSNKESINLIFSNHNNFLSKYENIESDKKFLIINNIDSIADLNKYKKFNIFHIFEHFNFDQSSYEKDMLDNFIYNYDKNKMQKVNNTSTKELQLCALKDSFKQSNLFKNGFIFLNKKEKLDKQIKIFPDEISKNITHTIGEISSKYIYSKTYKLSSIDLELIYKYAKNYREFNLEYLRSKFNNVDSTLDLFKLDEYFGNNKVEVCFNDENDFNHSLKYSINIALSNIATYVHKFNPVYNGSNKFLAHPIQKVFDLTDIYIDQYSYKTDLSGENWFTCKCDSFTHQQYQFINYFKSNIVSKLNEKGLKFWLVKNHFQNKANIYSFTNAIKIIPDFYLFIEGKNKNYQVLIETKENSKWMNDYWHEDFFASLNKMIPVKENNITYQMYALPLANFDINSGEFSKKFDELINVVD</sequence>
<dbReference type="Proteomes" id="UP000027182">
    <property type="component" value="Chromosome"/>
</dbReference>
<reference evidence="1 2" key="1">
    <citation type="submission" date="2013-04" db="EMBL/GenBank/DDBJ databases">
        <authorList>
            <person name="Lin L."/>
            <person name="Zeng Z."/>
            <person name="Xie J."/>
            <person name="Luo L."/>
            <person name="Yang Z."/>
            <person name="Liang W."/>
            <person name="Lin H."/>
            <person name="Dong C."/>
            <person name="Sun Y."/>
        </authorList>
    </citation>
    <scope>NUCLEOTIDE SEQUENCE [LARGE SCALE GENOMIC DNA]</scope>
    <source>
        <strain evidence="1 2">CQ-W70</strain>
    </source>
</reference>
<dbReference type="EMBL" id="CP005933">
    <property type="protein sequence ID" value="AIA33995.1"/>
    <property type="molecule type" value="Genomic_DNA"/>
</dbReference>
<proteinExistence type="predicted"/>
<organism evidence="1 2">
    <name type="scientific">Mycoplasmopsis bovis CQ-W70</name>
    <dbReference type="NCBI Taxonomy" id="1316930"/>
    <lineage>
        <taxon>Bacteria</taxon>
        <taxon>Bacillati</taxon>
        <taxon>Mycoplasmatota</taxon>
        <taxon>Mycoplasmoidales</taxon>
        <taxon>Metamycoplasmataceae</taxon>
        <taxon>Mycoplasmopsis</taxon>
    </lineage>
</organism>
<evidence type="ECO:0000313" key="1">
    <source>
        <dbReference type="EMBL" id="AIA33995.1"/>
    </source>
</evidence>
<dbReference type="KEGG" id="mbq:K668_02085"/>
<protein>
    <submittedName>
        <fullName evidence="1">Uncharacterized protein</fullName>
    </submittedName>
</protein>
<gene>
    <name evidence="1" type="ORF">K668_02085</name>
</gene>
<dbReference type="RefSeq" id="WP_013954811.1">
    <property type="nucleotide sequence ID" value="NZ_CP005933.1"/>
</dbReference>
<dbReference type="HOGENOM" id="CLU_489857_0_0_14"/>
<evidence type="ECO:0000313" key="2">
    <source>
        <dbReference type="Proteomes" id="UP000027182"/>
    </source>
</evidence>
<accession>A0A059Y3Q9</accession>
<name>A0A059Y3Q9_MYCBV</name>
<dbReference type="AlphaFoldDB" id="A0A059Y3Q9"/>
<dbReference type="PATRIC" id="fig|1316930.3.peg.428"/>